<evidence type="ECO:0000256" key="1">
    <source>
        <dbReference type="SAM" id="MobiDB-lite"/>
    </source>
</evidence>
<protein>
    <submittedName>
        <fullName evidence="2">Uncharacterized protein</fullName>
    </submittedName>
</protein>
<reference evidence="2 3" key="1">
    <citation type="journal article" date="2019" name="Sci. Rep.">
        <title>A multi-omics analysis of the grapevine pathogen Lasiodiplodia theobromae reveals that temperature affects the expression of virulence- and pathogenicity-related genes.</title>
        <authorList>
            <person name="Felix C."/>
            <person name="Meneses R."/>
            <person name="Goncalves M.F.M."/>
            <person name="Tilleman L."/>
            <person name="Duarte A.S."/>
            <person name="Jorrin-Novo J.V."/>
            <person name="Van de Peer Y."/>
            <person name="Deforce D."/>
            <person name="Van Nieuwerburgh F."/>
            <person name="Esteves A.C."/>
            <person name="Alves A."/>
        </authorList>
    </citation>
    <scope>NUCLEOTIDE SEQUENCE [LARGE SCALE GENOMIC DNA]</scope>
    <source>
        <strain evidence="2 3">LA-SOL3</strain>
    </source>
</reference>
<dbReference type="SUPFAM" id="SSF52047">
    <property type="entry name" value="RNI-like"/>
    <property type="match status" value="1"/>
</dbReference>
<sequence length="632" mass="71883">MPTTLEDLCEDVLEIVIRVQSDPDEKQLYSEEERINRLKHPSSPSLSSNNDAPESNVEQEQASGLEFSQGNVEHQAGSTIDTGICYVCGKDINDCLRVESVRETDHKCLRVWRCRGNIAFLRSLTVTDIMSLRRTSKKLHAKLTNAYLRLLKTSYLGRTGIAKVWLSYPGLQSLCASTASGLITDTISSLYVKVGHISAIYVRERLRKCKGYGSNPKALEDPVNWGQVKTRLSSDERKYMYVYKRYMEQERARATGENVRLLEKILGRLPNLRKIYVGNFGFPPQISSSRLGRFKPGEECEMRSAALRTVFDALASRPVPLEAFGVSRTSHYCAPYDEVGIWSLNLPEPLFTKLAGSLSTIKHLHLSLTTGEFAQLGYKNKVIFKRNLAPEGFTKDQGPRMILDFISAMPKLSSLHLFAATGDEFTLGFVRKLLRGLPTTLEELHLGNMIMSVSILAHFLNKHRHQLTELSLTKLYLVDESWTTVFRMMQTFLPHLQRAYLEQLWELHPEFSDKLFFFIPCRYVGAYNDFLGRRIYTVGRGGRSNGVYWCGKWEAHFRYDAMTMDDEDTRERAQSVREGLQHAVTESRREAVYYGNQDVDGPLSQKVLEYAAEAFGKTVKEIVPGPEVLDSY</sequence>
<keyword evidence="3" id="KW-1185">Reference proteome</keyword>
<name>A0A5N5DEM2_9PEZI</name>
<feature type="compositionally biased region" description="Basic and acidic residues" evidence="1">
    <location>
        <begin position="26"/>
        <end position="36"/>
    </location>
</feature>
<dbReference type="OrthoDB" id="3942888at2759"/>
<dbReference type="AlphaFoldDB" id="A0A5N5DEM2"/>
<evidence type="ECO:0000313" key="3">
    <source>
        <dbReference type="Proteomes" id="UP000325902"/>
    </source>
</evidence>
<dbReference type="Proteomes" id="UP000325902">
    <property type="component" value="Unassembled WGS sequence"/>
</dbReference>
<dbReference type="InterPro" id="IPR032675">
    <property type="entry name" value="LRR_dom_sf"/>
</dbReference>
<gene>
    <name evidence="2" type="ORF">DBV05_g5160</name>
</gene>
<accession>A0A5N5DEM2</accession>
<feature type="compositionally biased region" description="Polar residues" evidence="1">
    <location>
        <begin position="42"/>
        <end position="65"/>
    </location>
</feature>
<comment type="caution">
    <text evidence="2">The sequence shown here is derived from an EMBL/GenBank/DDBJ whole genome shotgun (WGS) entry which is preliminary data.</text>
</comment>
<feature type="region of interest" description="Disordered" evidence="1">
    <location>
        <begin position="26"/>
        <end position="65"/>
    </location>
</feature>
<evidence type="ECO:0000313" key="2">
    <source>
        <dbReference type="EMBL" id="KAB2576185.1"/>
    </source>
</evidence>
<dbReference type="EMBL" id="VCHE01000026">
    <property type="protein sequence ID" value="KAB2576185.1"/>
    <property type="molecule type" value="Genomic_DNA"/>
</dbReference>
<organism evidence="2 3">
    <name type="scientific">Lasiodiplodia theobromae</name>
    <dbReference type="NCBI Taxonomy" id="45133"/>
    <lineage>
        <taxon>Eukaryota</taxon>
        <taxon>Fungi</taxon>
        <taxon>Dikarya</taxon>
        <taxon>Ascomycota</taxon>
        <taxon>Pezizomycotina</taxon>
        <taxon>Dothideomycetes</taxon>
        <taxon>Dothideomycetes incertae sedis</taxon>
        <taxon>Botryosphaeriales</taxon>
        <taxon>Botryosphaeriaceae</taxon>
        <taxon>Lasiodiplodia</taxon>
    </lineage>
</organism>
<proteinExistence type="predicted"/>
<dbReference type="Gene3D" id="3.80.10.10">
    <property type="entry name" value="Ribonuclease Inhibitor"/>
    <property type="match status" value="1"/>
</dbReference>